<organism evidence="2 3">
    <name type="scientific">Imshaugia aleurites</name>
    <dbReference type="NCBI Taxonomy" id="172621"/>
    <lineage>
        <taxon>Eukaryota</taxon>
        <taxon>Fungi</taxon>
        <taxon>Dikarya</taxon>
        <taxon>Ascomycota</taxon>
        <taxon>Pezizomycotina</taxon>
        <taxon>Lecanoromycetes</taxon>
        <taxon>OSLEUM clade</taxon>
        <taxon>Lecanoromycetidae</taxon>
        <taxon>Lecanorales</taxon>
        <taxon>Lecanorineae</taxon>
        <taxon>Parmeliaceae</taxon>
        <taxon>Imshaugia</taxon>
    </lineage>
</organism>
<dbReference type="EMBL" id="CAJPDT010000072">
    <property type="protein sequence ID" value="CAF9933840.1"/>
    <property type="molecule type" value="Genomic_DNA"/>
</dbReference>
<dbReference type="Proteomes" id="UP000664534">
    <property type="component" value="Unassembled WGS sequence"/>
</dbReference>
<reference evidence="2" key="1">
    <citation type="submission" date="2021-03" db="EMBL/GenBank/DDBJ databases">
        <authorList>
            <person name="Tagirdzhanova G."/>
        </authorList>
    </citation>
    <scope>NUCLEOTIDE SEQUENCE</scope>
</reference>
<proteinExistence type="predicted"/>
<evidence type="ECO:0000313" key="2">
    <source>
        <dbReference type="EMBL" id="CAF9933840.1"/>
    </source>
</evidence>
<dbReference type="OrthoDB" id="5332316at2759"/>
<gene>
    <name evidence="2" type="ORF">IMSHALPRED_009497</name>
</gene>
<protein>
    <submittedName>
        <fullName evidence="2">Uncharacterized protein</fullName>
    </submittedName>
</protein>
<dbReference type="AlphaFoldDB" id="A0A8H3G133"/>
<feature type="compositionally biased region" description="Basic and acidic residues" evidence="1">
    <location>
        <begin position="61"/>
        <end position="76"/>
    </location>
</feature>
<evidence type="ECO:0000313" key="3">
    <source>
        <dbReference type="Proteomes" id="UP000664534"/>
    </source>
</evidence>
<keyword evidence="3" id="KW-1185">Reference proteome</keyword>
<name>A0A8H3G133_9LECA</name>
<sequence>MPISKHLLAQCLPLWWESRALCHSRLLHRSSKSAGSFKRLRKSPPQSSPKPSLLEELFPEEVQKDRDRDPKFHDDVQNLPRLTLPEVDNFLEELDDEPNRDTAQPKRVTKLAAANAFRHQKLAVLMLDAGSTSLIESDFRRIAPKGQHIDDWTGPGDILKIIPVRDPTTLEPVGRYFILFPNPAHARTYQNHVIRLHRIAKTHTPTSIESPLPLQPGVVIEGEDAYTLLQDYSLCPPSQRIQLKLLFPSYTAGIKQVLDERGYRPLIGETNKTGRSVLFSVDQQRLPTAVIRRMVAADGRDRGLAWDVSIDRLDTSIVTADGFEDSTSAETDEFAEMGARRHSPSRWVMSFSNENEARRFIRAWHRRPFPSVRDDDPALVQAEFIW</sequence>
<evidence type="ECO:0000256" key="1">
    <source>
        <dbReference type="SAM" id="MobiDB-lite"/>
    </source>
</evidence>
<accession>A0A8H3G133</accession>
<comment type="caution">
    <text evidence="2">The sequence shown here is derived from an EMBL/GenBank/DDBJ whole genome shotgun (WGS) entry which is preliminary data.</text>
</comment>
<feature type="region of interest" description="Disordered" evidence="1">
    <location>
        <begin position="33"/>
        <end position="76"/>
    </location>
</feature>
<feature type="compositionally biased region" description="Low complexity" evidence="1">
    <location>
        <begin position="43"/>
        <end position="56"/>
    </location>
</feature>